<evidence type="ECO:0000313" key="6">
    <source>
        <dbReference type="Proteomes" id="UP000887568"/>
    </source>
</evidence>
<keyword evidence="6" id="KW-1185">Reference proteome</keyword>
<dbReference type="OrthoDB" id="2325716at2759"/>
<evidence type="ECO:0000313" key="5">
    <source>
        <dbReference type="EnsemblMetazoa" id="XP_038065670.1"/>
    </source>
</evidence>
<evidence type="ECO:0000259" key="3">
    <source>
        <dbReference type="Pfam" id="PF05729"/>
    </source>
</evidence>
<dbReference type="Gene3D" id="1.25.40.10">
    <property type="entry name" value="Tetratricopeptide repeat domain"/>
    <property type="match status" value="1"/>
</dbReference>
<dbReference type="Pfam" id="PF13271">
    <property type="entry name" value="DUF4062"/>
    <property type="match status" value="1"/>
</dbReference>
<evidence type="ECO:0000256" key="1">
    <source>
        <dbReference type="ARBA" id="ARBA00022737"/>
    </source>
</evidence>
<dbReference type="InterPro" id="IPR025139">
    <property type="entry name" value="DUF4062"/>
</dbReference>
<protein>
    <recommendedName>
        <fullName evidence="7">Telomerase protein component 1</fullName>
    </recommendedName>
</protein>
<dbReference type="GeneID" id="119735802"/>
<dbReference type="SUPFAM" id="SSF52540">
    <property type="entry name" value="P-loop containing nucleoside triphosphate hydrolases"/>
    <property type="match status" value="1"/>
</dbReference>
<dbReference type="RefSeq" id="XP_038065670.1">
    <property type="nucleotide sequence ID" value="XM_038209742.1"/>
</dbReference>
<feature type="region of interest" description="Disordered" evidence="2">
    <location>
        <begin position="1022"/>
        <end position="1046"/>
    </location>
</feature>
<dbReference type="Proteomes" id="UP000887568">
    <property type="component" value="Unplaced"/>
</dbReference>
<dbReference type="OMA" id="LEAWMET"/>
<name>A0A914ANR4_PATMI</name>
<dbReference type="PANTHER" id="PTHR19860">
    <property type="entry name" value="DDB1- AND CUL4-ASSOCIATED FACTOR 12-RELATED"/>
    <property type="match status" value="1"/>
</dbReference>
<accession>A0A914ANR4</accession>
<feature type="domain" description="DUF4062" evidence="4">
    <location>
        <begin position="55"/>
        <end position="154"/>
    </location>
</feature>
<organism evidence="5 6">
    <name type="scientific">Patiria miniata</name>
    <name type="common">Bat star</name>
    <name type="synonym">Asterina miniata</name>
    <dbReference type="NCBI Taxonomy" id="46514"/>
    <lineage>
        <taxon>Eukaryota</taxon>
        <taxon>Metazoa</taxon>
        <taxon>Echinodermata</taxon>
        <taxon>Eleutherozoa</taxon>
        <taxon>Asterozoa</taxon>
        <taxon>Asteroidea</taxon>
        <taxon>Valvatacea</taxon>
        <taxon>Valvatida</taxon>
        <taxon>Asterinidae</taxon>
        <taxon>Patiria</taxon>
    </lineage>
</organism>
<dbReference type="Pfam" id="PF05729">
    <property type="entry name" value="NACHT"/>
    <property type="match status" value="1"/>
</dbReference>
<evidence type="ECO:0000259" key="4">
    <source>
        <dbReference type="Pfam" id="PF13271"/>
    </source>
</evidence>
<dbReference type="AlphaFoldDB" id="A0A914ANR4"/>
<feature type="domain" description="NACHT" evidence="3">
    <location>
        <begin position="318"/>
        <end position="487"/>
    </location>
</feature>
<dbReference type="InterPro" id="IPR027417">
    <property type="entry name" value="P-loop_NTPase"/>
</dbReference>
<dbReference type="GO" id="GO:0080008">
    <property type="term" value="C:Cul4-RING E3 ubiquitin ligase complex"/>
    <property type="evidence" value="ECO:0007669"/>
    <property type="project" value="TreeGrafter"/>
</dbReference>
<sequence>MGCGSSQSIGAVPSGSSEYKYAVLQTWDKVDRTVKKGSKGNQRLVVQRSGWKTVRVFVSSTFKDFHAEREILVKEVFPDLRAWCESRRLHLVECDLRWGIPKDTDSGETLRLCLGEIDRCYQDNIMPFFLNLTSERCGWIPSFDDVPDSIVEEYRWVHGLSVTEMEILHGAYRVDNPNSIFMIRKSEFLQSLPSEYRDDFIDPNPIAVHKLTVLKKMLKARLGNRVRWYDCEYDGIDDHGKIQLKGLNKTFCKAIFEFFKKRIEEQYPKQDTEMDPYQLAREAHESFMKNRGALVLGRNSALEKIHDHITDVGVDYPFVLLGGPGSGKSAVMARVADIAYKMASLNEIPGGGEHGWHVFFHFVGAIPGSTDLEKCLKRLLKEIGAIDESTMPKNEEATCQAAYSTLANPKTKPLIIVIDALNQFDDDTSANILSWLPRKLAPQVRIVLSMIGDTPPHRALKDRGYHPKQYLLTPLDIEARKEIVAEILGRYNKRLDEEQMGSLIAKESSQNPLWLSIACEELRVFGVFNKINDKINSLSDGLLELLEQVFDRFEEENGGSLLVATLCLLETSSTGLLETELLQILGDQDSLMPTEEKTEGEKDGGAREKGLKQIAPLPAARWAVVYRALKPFLRPFGDSGEGRLDFYHRALSKAVRRKYFPKSNEAGNSPRQLWWHRKLADYFFESDNMERKVEELPVHLIKIRDTGRLKELLCNWQAFDLLYEEIFSETLMKYWHEGFGEGWQKLMLQGYEEALLNLENDPTVSRDVLSRRHEEITRVMVHAGAHQDSFKFLNACLTMETELGSRPERMVELYDLAADIYDDKLKLYQWIERWQITELRHLIDFARKSIAIRETMPGNVNKFKLGRTLTQLAFNLEAWMETGADNNLSGEEALEEGKVHIEHAIQIFKDLGNDGYLADAIMTKGILLPRGGDEQLDVCMEALDMCLQAYGENSVLSSRLFLNIGIFHEDNRQYRTACEWFIRWHKCTEEVFGYHHPKTERARKTLERPVYRRIKQQIEEEQQLAEAENNEAENNEAEDNEVDDVLNRMRNAELI</sequence>
<dbReference type="Gene3D" id="3.40.50.300">
    <property type="entry name" value="P-loop containing nucleotide triphosphate hydrolases"/>
    <property type="match status" value="1"/>
</dbReference>
<reference evidence="5" key="1">
    <citation type="submission" date="2022-11" db="UniProtKB">
        <authorList>
            <consortium name="EnsemblMetazoa"/>
        </authorList>
    </citation>
    <scope>IDENTIFICATION</scope>
</reference>
<dbReference type="InterPro" id="IPR011990">
    <property type="entry name" value="TPR-like_helical_dom_sf"/>
</dbReference>
<evidence type="ECO:0008006" key="7">
    <source>
        <dbReference type="Google" id="ProtNLM"/>
    </source>
</evidence>
<keyword evidence="1" id="KW-0677">Repeat</keyword>
<evidence type="ECO:0000256" key="2">
    <source>
        <dbReference type="SAM" id="MobiDB-lite"/>
    </source>
</evidence>
<dbReference type="InterPro" id="IPR051191">
    <property type="entry name" value="DCAF12"/>
</dbReference>
<dbReference type="InterPro" id="IPR007111">
    <property type="entry name" value="NACHT_NTPase"/>
</dbReference>
<dbReference type="PANTHER" id="PTHR19860:SF14">
    <property type="entry name" value="DUF4062 DOMAIN-CONTAINING PROTEIN"/>
    <property type="match status" value="1"/>
</dbReference>
<feature type="compositionally biased region" description="Acidic residues" evidence="2">
    <location>
        <begin position="1022"/>
        <end position="1044"/>
    </location>
</feature>
<proteinExistence type="predicted"/>
<dbReference type="EnsemblMetazoa" id="XM_038209742.1">
    <property type="protein sequence ID" value="XP_038065670.1"/>
    <property type="gene ID" value="LOC119735802"/>
</dbReference>